<dbReference type="CTD" id="6757951"/>
<dbReference type="AlphaFoldDB" id="B3S913"/>
<dbReference type="KEGG" id="tad:TRIADDRAFT_60661"/>
<name>B3S913_TRIAD</name>
<evidence type="ECO:0000313" key="2">
    <source>
        <dbReference type="EMBL" id="EDV20714.1"/>
    </source>
</evidence>
<keyword evidence="3" id="KW-1185">Reference proteome</keyword>
<gene>
    <name evidence="2" type="ORF">TRIADDRAFT_60661</name>
</gene>
<dbReference type="HOGENOM" id="CLU_084880_0_0_1"/>
<dbReference type="OrthoDB" id="5945834at2759"/>
<accession>B3S913</accession>
<feature type="chain" id="PRO_5002798633" description="SCP domain-containing protein" evidence="1">
    <location>
        <begin position="21"/>
        <end position="260"/>
    </location>
</feature>
<organism evidence="2 3">
    <name type="scientific">Trichoplax adhaerens</name>
    <name type="common">Trichoplax reptans</name>
    <dbReference type="NCBI Taxonomy" id="10228"/>
    <lineage>
        <taxon>Eukaryota</taxon>
        <taxon>Metazoa</taxon>
        <taxon>Placozoa</taxon>
        <taxon>Uniplacotomia</taxon>
        <taxon>Trichoplacea</taxon>
        <taxon>Trichoplacidae</taxon>
        <taxon>Trichoplax</taxon>
    </lineage>
</organism>
<protein>
    <recommendedName>
        <fullName evidence="4">SCP domain-containing protein</fullName>
    </recommendedName>
</protein>
<dbReference type="GO" id="GO:0005615">
    <property type="term" value="C:extracellular space"/>
    <property type="evidence" value="ECO:0000318"/>
    <property type="project" value="GO_Central"/>
</dbReference>
<dbReference type="EMBL" id="DS985257">
    <property type="protein sequence ID" value="EDV20714.1"/>
    <property type="molecule type" value="Genomic_DNA"/>
</dbReference>
<feature type="signal peptide" evidence="1">
    <location>
        <begin position="1"/>
        <end position="20"/>
    </location>
</feature>
<sequence>MSRLIAFVVILAAIVPNGFSSVVIKHRAKSCYEVKEYLQANENGFYNLFDSLGSPYTTYCDFESDTPFVWTLIESFSLQEAQKTANRKGVYVNHPIGECILSWSAFRLSRLRMDTIISSYGTTHYRTTCNFNYVNGTGLANRRDYLRGEICRRSYFHSTWALNRYGQPTYICNYVDYVNVRGTTCRKCTVPFVRPTSSVHEHIDLSIAASHCSKFTPTDSISNEDVFGHYGNANPLFSCTSNVNSTTNWWLGGAYIAEAF</sequence>
<dbReference type="GeneID" id="6757951"/>
<dbReference type="GO" id="GO:0070492">
    <property type="term" value="F:oligosaccharide binding"/>
    <property type="evidence" value="ECO:0000318"/>
    <property type="project" value="GO_Central"/>
</dbReference>
<evidence type="ECO:0000256" key="1">
    <source>
        <dbReference type="SAM" id="SignalP"/>
    </source>
</evidence>
<evidence type="ECO:0000313" key="3">
    <source>
        <dbReference type="Proteomes" id="UP000009022"/>
    </source>
</evidence>
<reference evidence="2 3" key="1">
    <citation type="journal article" date="2008" name="Nature">
        <title>The Trichoplax genome and the nature of placozoans.</title>
        <authorList>
            <person name="Srivastava M."/>
            <person name="Begovic E."/>
            <person name="Chapman J."/>
            <person name="Putnam N.H."/>
            <person name="Hellsten U."/>
            <person name="Kawashima T."/>
            <person name="Kuo A."/>
            <person name="Mitros T."/>
            <person name="Salamov A."/>
            <person name="Carpenter M.L."/>
            <person name="Signorovitch A.Y."/>
            <person name="Moreno M.A."/>
            <person name="Kamm K."/>
            <person name="Grimwood J."/>
            <person name="Schmutz J."/>
            <person name="Shapiro H."/>
            <person name="Grigoriev I.V."/>
            <person name="Buss L.W."/>
            <person name="Schierwater B."/>
            <person name="Dellaporta S.L."/>
            <person name="Rokhsar D.S."/>
        </authorList>
    </citation>
    <scope>NUCLEOTIDE SEQUENCE [LARGE SCALE GENOMIC DNA]</scope>
    <source>
        <strain evidence="2 3">Grell-BS-1999</strain>
    </source>
</reference>
<keyword evidence="1" id="KW-0732">Signal</keyword>
<evidence type="ECO:0008006" key="4">
    <source>
        <dbReference type="Google" id="ProtNLM"/>
    </source>
</evidence>
<dbReference type="PhylomeDB" id="B3S913"/>
<proteinExistence type="predicted"/>
<dbReference type="Proteomes" id="UP000009022">
    <property type="component" value="Unassembled WGS sequence"/>
</dbReference>
<dbReference type="RefSeq" id="XP_002116655.1">
    <property type="nucleotide sequence ID" value="XM_002116619.1"/>
</dbReference>
<dbReference type="InParanoid" id="B3S913"/>